<comment type="function">
    <text evidence="2">Antitoxin component of a type II toxin-antitoxin (TA) system.</text>
</comment>
<protein>
    <recommendedName>
        <fullName evidence="2">Antitoxin</fullName>
    </recommendedName>
</protein>
<proteinExistence type="inferred from homology"/>
<dbReference type="AlphaFoldDB" id="A0AAE3QCU4"/>
<dbReference type="NCBIfam" id="TIGR01552">
    <property type="entry name" value="phd_fam"/>
    <property type="match status" value="1"/>
</dbReference>
<dbReference type="InterPro" id="IPR036165">
    <property type="entry name" value="YefM-like_sf"/>
</dbReference>
<evidence type="ECO:0000313" key="3">
    <source>
        <dbReference type="EMBL" id="MDI7921200.1"/>
    </source>
</evidence>
<keyword evidence="4" id="KW-1185">Reference proteome</keyword>
<evidence type="ECO:0000313" key="4">
    <source>
        <dbReference type="Proteomes" id="UP001161580"/>
    </source>
</evidence>
<dbReference type="InterPro" id="IPR006442">
    <property type="entry name" value="Antitoxin_Phd/YefM"/>
</dbReference>
<dbReference type="PANTHER" id="PTHR35377">
    <property type="entry name" value="ANTITOXIN VAPB49-RELATED-RELATED"/>
    <property type="match status" value="1"/>
</dbReference>
<dbReference type="InterPro" id="IPR051416">
    <property type="entry name" value="phD-YefM_TA_antitoxins"/>
</dbReference>
<dbReference type="Pfam" id="PF02604">
    <property type="entry name" value="PhdYeFM_antitox"/>
    <property type="match status" value="1"/>
</dbReference>
<dbReference type="Proteomes" id="UP001161580">
    <property type="component" value="Unassembled WGS sequence"/>
</dbReference>
<dbReference type="Gene3D" id="3.40.1620.10">
    <property type="entry name" value="YefM-like domain"/>
    <property type="match status" value="1"/>
</dbReference>
<evidence type="ECO:0000256" key="1">
    <source>
        <dbReference type="ARBA" id="ARBA00009981"/>
    </source>
</evidence>
<accession>A0AAE3QCU4</accession>
<evidence type="ECO:0000256" key="2">
    <source>
        <dbReference type="RuleBase" id="RU362080"/>
    </source>
</evidence>
<dbReference type="EMBL" id="JALDYZ010000002">
    <property type="protein sequence ID" value="MDI7921200.1"/>
    <property type="molecule type" value="Genomic_DNA"/>
</dbReference>
<dbReference type="PANTHER" id="PTHR35377:SF7">
    <property type="entry name" value="SSL1004 PROTEIN"/>
    <property type="match status" value="1"/>
</dbReference>
<name>A0AAE3QCU4_9HYPH</name>
<comment type="similarity">
    <text evidence="1 2">Belongs to the phD/YefM antitoxin family.</text>
</comment>
<dbReference type="SUPFAM" id="SSF143120">
    <property type="entry name" value="YefM-like"/>
    <property type="match status" value="1"/>
</dbReference>
<reference evidence="3" key="1">
    <citation type="submission" date="2022-03" db="EMBL/GenBank/DDBJ databases">
        <title>Fererhizobium litorale gen. nov., sp. nov., isolated from sandy sediments of the Sea of Japan seashore.</title>
        <authorList>
            <person name="Romanenko L."/>
            <person name="Kurilenko V."/>
            <person name="Otstavnykh N."/>
            <person name="Svetashev V."/>
            <person name="Tekutyeva L."/>
            <person name="Isaeva M."/>
            <person name="Mikhailov V."/>
        </authorList>
    </citation>
    <scope>NUCLEOTIDE SEQUENCE</scope>
    <source>
        <strain evidence="3">KMM 9576</strain>
    </source>
</reference>
<sequence>MMRTVKVGEAKTHLSELLVSVEAGEEIIIARGDAPVARLVPMGDQEQRANLVRLLRKERAARKPVSLDEILRWRDEGRK</sequence>
<comment type="caution">
    <text evidence="3">The sequence shown here is derived from an EMBL/GenBank/DDBJ whole genome shotgun (WGS) entry which is preliminary data.</text>
</comment>
<organism evidence="3 4">
    <name type="scientific">Ferirhizobium litorale</name>
    <dbReference type="NCBI Taxonomy" id="2927786"/>
    <lineage>
        <taxon>Bacteria</taxon>
        <taxon>Pseudomonadati</taxon>
        <taxon>Pseudomonadota</taxon>
        <taxon>Alphaproteobacteria</taxon>
        <taxon>Hyphomicrobiales</taxon>
        <taxon>Rhizobiaceae</taxon>
        <taxon>Ferirhizobium</taxon>
    </lineage>
</organism>
<gene>
    <name evidence="3" type="ORF">MRS75_03775</name>
</gene>